<protein>
    <recommendedName>
        <fullName evidence="8">DNA topoisomerase 1</fullName>
        <ecNumber evidence="8">5.6.2.1</ecNumber>
    </recommendedName>
    <alternativeName>
        <fullName evidence="8">DNA topoisomerase I</fullName>
    </alternativeName>
</protein>
<dbReference type="Gene3D" id="2.70.20.10">
    <property type="entry name" value="Topoisomerase I, domain 3"/>
    <property type="match status" value="1"/>
</dbReference>
<comment type="catalytic activity">
    <reaction evidence="1 8">
        <text>ATP-independent breakage of single-stranded DNA, followed by passage and rejoining.</text>
        <dbReference type="EC" id="5.6.2.1"/>
    </reaction>
</comment>
<dbReference type="PROSITE" id="PS52039">
    <property type="entry name" value="TOPO_IA_2"/>
    <property type="match status" value="1"/>
</dbReference>
<dbReference type="GO" id="GO:0003677">
    <property type="term" value="F:DNA binding"/>
    <property type="evidence" value="ECO:0007669"/>
    <property type="project" value="UniProtKB-KW"/>
</dbReference>
<evidence type="ECO:0000313" key="13">
    <source>
        <dbReference type="Proteomes" id="UP000003781"/>
    </source>
</evidence>
<feature type="site" description="Interaction with DNA" evidence="8">
    <location>
        <position position="308"/>
    </location>
</feature>
<feature type="active site" description="O-(5'-phospho-DNA)-tyrosine intermediate" evidence="8">
    <location>
        <position position="306"/>
    </location>
</feature>
<keyword evidence="4" id="KW-0460">Magnesium</keyword>
<comment type="similarity">
    <text evidence="2 8">Belongs to the type IA topoisomerase family.</text>
</comment>
<keyword evidence="13" id="KW-1185">Reference proteome</keyword>
<feature type="region of interest" description="Interaction with DNA" evidence="8">
    <location>
        <begin position="164"/>
        <end position="169"/>
    </location>
</feature>
<comment type="caution">
    <text evidence="12">The sequence shown here is derived from an EMBL/GenBank/DDBJ whole genome shotgun (WGS) entry which is preliminary data.</text>
</comment>
<dbReference type="PANTHER" id="PTHR42785">
    <property type="entry name" value="DNA TOPOISOMERASE, TYPE IA, CORE"/>
    <property type="match status" value="1"/>
</dbReference>
<dbReference type="GO" id="GO:0006265">
    <property type="term" value="P:DNA topological change"/>
    <property type="evidence" value="ECO:0007669"/>
    <property type="project" value="UniProtKB-UniRule"/>
</dbReference>
<proteinExistence type="inferred from homology"/>
<dbReference type="Pfam" id="PF01131">
    <property type="entry name" value="Topoisom_bac"/>
    <property type="match status" value="1"/>
</dbReference>
<dbReference type="Gene3D" id="1.10.290.10">
    <property type="entry name" value="Topoisomerase I, domain 4"/>
    <property type="match status" value="1"/>
</dbReference>
<feature type="domain" description="Topo IA-type catalytic" evidence="11">
    <location>
        <begin position="130"/>
        <end position="560"/>
    </location>
</feature>
<reference evidence="12 13" key="1">
    <citation type="submission" date="2007-03" db="EMBL/GenBank/DDBJ databases">
        <authorList>
            <person name="Stal L."/>
            <person name="Ferriera S."/>
            <person name="Johnson J."/>
            <person name="Kravitz S."/>
            <person name="Beeson K."/>
            <person name="Sutton G."/>
            <person name="Rogers Y.-H."/>
            <person name="Friedman R."/>
            <person name="Frazier M."/>
            <person name="Venter J.C."/>
        </authorList>
    </citation>
    <scope>NUCLEOTIDE SEQUENCE [LARGE SCALE GENOMIC DNA]</scope>
    <source>
        <strain evidence="12 13">CCY0110</strain>
    </source>
</reference>
<dbReference type="InterPro" id="IPR013824">
    <property type="entry name" value="Topo_IA_cen_sub1"/>
</dbReference>
<dbReference type="RefSeq" id="WP_008278471.1">
    <property type="nucleotide sequence ID" value="NZ_AAXW01000082.1"/>
</dbReference>
<dbReference type="PANTHER" id="PTHR42785:SF1">
    <property type="entry name" value="DNA TOPOISOMERASE"/>
    <property type="match status" value="1"/>
</dbReference>
<dbReference type="GO" id="GO:0003917">
    <property type="term" value="F:DNA topoisomerase type I (single strand cut, ATP-independent) activity"/>
    <property type="evidence" value="ECO:0007669"/>
    <property type="project" value="UniProtKB-UniRule"/>
</dbReference>
<keyword evidence="7 8" id="KW-0413">Isomerase</keyword>
<dbReference type="Pfam" id="PF01751">
    <property type="entry name" value="Toprim"/>
    <property type="match status" value="1"/>
</dbReference>
<evidence type="ECO:0000259" key="10">
    <source>
        <dbReference type="PROSITE" id="PS50880"/>
    </source>
</evidence>
<evidence type="ECO:0000259" key="11">
    <source>
        <dbReference type="PROSITE" id="PS52039"/>
    </source>
</evidence>
<dbReference type="CDD" id="cd03363">
    <property type="entry name" value="TOPRIM_TopoIA_TopoI"/>
    <property type="match status" value="1"/>
</dbReference>
<dbReference type="OrthoDB" id="9804262at2"/>
<dbReference type="CDD" id="cd00186">
    <property type="entry name" value="TOP1Ac"/>
    <property type="match status" value="1"/>
</dbReference>
<dbReference type="InterPro" id="IPR023406">
    <property type="entry name" value="Topo_IA_AS"/>
</dbReference>
<evidence type="ECO:0000256" key="1">
    <source>
        <dbReference type="ARBA" id="ARBA00000213"/>
    </source>
</evidence>
<dbReference type="SUPFAM" id="SSF56712">
    <property type="entry name" value="Prokaryotic type I DNA topoisomerase"/>
    <property type="match status" value="1"/>
</dbReference>
<evidence type="ECO:0000256" key="9">
    <source>
        <dbReference type="SAM" id="MobiDB-lite"/>
    </source>
</evidence>
<dbReference type="PROSITE" id="PS50880">
    <property type="entry name" value="TOPRIM"/>
    <property type="match status" value="1"/>
</dbReference>
<evidence type="ECO:0000313" key="12">
    <source>
        <dbReference type="EMBL" id="EAZ88454.1"/>
    </source>
</evidence>
<feature type="region of interest" description="Disordered" evidence="9">
    <location>
        <begin position="336"/>
        <end position="361"/>
    </location>
</feature>
<feature type="site" description="Interaction with DNA" evidence="8">
    <location>
        <position position="491"/>
    </location>
</feature>
<keyword evidence="3" id="KW-0479">Metal-binding</keyword>
<comment type="function">
    <text evidence="8">Releases the supercoiling and torsional tension of DNA, which is introduced during the DNA replication and transcription, by transiently cleaving and rejoining one strand of the DNA duplex. Introduces a single-strand break via transesterification at a target site in duplex DNA. The scissile phosphodiester is attacked by the catalytic tyrosine of the enzyme, resulting in the formation of a DNA-(5'-phosphotyrosyl)-enzyme intermediate and the expulsion of a 3'-OH DNA strand. The free DNA strand then undergoes passage around the unbroken strand, thus removing DNA supercoils. Finally, in the religation step, the DNA 3'-OH attacks the covalent intermediate to expel the active-site tyrosine and restore the DNA phosphodiester backbone.</text>
</comment>
<feature type="site" description="Interaction with DNA" evidence="8">
    <location>
        <position position="156"/>
    </location>
</feature>
<gene>
    <name evidence="8" type="primary">topA</name>
    <name evidence="12" type="ORF">CY0110_31205</name>
</gene>
<dbReference type="GO" id="GO:0046872">
    <property type="term" value="F:metal ion binding"/>
    <property type="evidence" value="ECO:0007669"/>
    <property type="project" value="UniProtKB-KW"/>
</dbReference>
<dbReference type="HAMAP" id="MF_00952">
    <property type="entry name" value="Topoisom_1_prok"/>
    <property type="match status" value="1"/>
</dbReference>
<dbReference type="SMART" id="SM00437">
    <property type="entry name" value="TOP1Ac"/>
    <property type="match status" value="1"/>
</dbReference>
<dbReference type="InterPro" id="IPR000380">
    <property type="entry name" value="Topo_IA"/>
</dbReference>
<keyword evidence="5 8" id="KW-0799">Topoisomerase</keyword>
<dbReference type="InterPro" id="IPR003601">
    <property type="entry name" value="Topo_IA_2"/>
</dbReference>
<name>A3IYK5_9CHRO</name>
<dbReference type="InterPro" id="IPR028612">
    <property type="entry name" value="Topoisom_1_IA"/>
</dbReference>
<feature type="site" description="Interaction with DNA" evidence="8">
    <location>
        <position position="144"/>
    </location>
</feature>
<dbReference type="InterPro" id="IPR013497">
    <property type="entry name" value="Topo_IA_cen"/>
</dbReference>
<evidence type="ECO:0000256" key="6">
    <source>
        <dbReference type="ARBA" id="ARBA00023125"/>
    </source>
</evidence>
<dbReference type="SMART" id="SM00493">
    <property type="entry name" value="TOPRIM"/>
    <property type="match status" value="1"/>
</dbReference>
<dbReference type="Proteomes" id="UP000003781">
    <property type="component" value="Unassembled WGS sequence"/>
</dbReference>
<dbReference type="SMART" id="SM00436">
    <property type="entry name" value="TOP1Bc"/>
    <property type="match status" value="1"/>
</dbReference>
<evidence type="ECO:0000256" key="5">
    <source>
        <dbReference type="ARBA" id="ARBA00023029"/>
    </source>
</evidence>
<evidence type="ECO:0000256" key="2">
    <source>
        <dbReference type="ARBA" id="ARBA00009446"/>
    </source>
</evidence>
<evidence type="ECO:0000256" key="7">
    <source>
        <dbReference type="ARBA" id="ARBA00023235"/>
    </source>
</evidence>
<evidence type="ECO:0000256" key="8">
    <source>
        <dbReference type="HAMAP-Rule" id="MF_00952"/>
    </source>
</evidence>
<keyword evidence="6 8" id="KW-0238">DNA-binding</keyword>
<dbReference type="PRINTS" id="PR00417">
    <property type="entry name" value="PRTPISMRASEI"/>
</dbReference>
<feature type="site" description="Interaction with DNA" evidence="8">
    <location>
        <position position="31"/>
    </location>
</feature>
<dbReference type="InterPro" id="IPR013826">
    <property type="entry name" value="Topo_IA_cen_sub3"/>
</dbReference>
<dbReference type="InterPro" id="IPR034149">
    <property type="entry name" value="TOPRIM_TopoI"/>
</dbReference>
<dbReference type="InterPro" id="IPR003602">
    <property type="entry name" value="Topo_IA_DNA-bd_dom"/>
</dbReference>
<dbReference type="eggNOG" id="COG0550">
    <property type="taxonomic scope" value="Bacteria"/>
</dbReference>
<dbReference type="InterPro" id="IPR023405">
    <property type="entry name" value="Topo_IA_core_domain"/>
</dbReference>
<feature type="site" description="Interaction with DNA" evidence="8">
    <location>
        <position position="149"/>
    </location>
</feature>
<dbReference type="Gene3D" id="3.40.50.140">
    <property type="match status" value="1"/>
</dbReference>
<feature type="site" description="Interaction with DNA" evidence="8">
    <location>
        <position position="140"/>
    </location>
</feature>
<sequence length="705" mass="79527">MPLLIVESPNKIKKLKQILGSGWLIKASLGHVRELARDGDDNLGFTLTSNGVNCRFVPRNSKAAKIIKELKTVAKNSNAVYFASDPDREGETIAWHLAQELGVKNPQRVVYQEITEKAVLAAVKNPRPLDQQLVDAGLARACLDKLVGYRGSPLLWKQGKGGKSVGRVQSAALHILCHREREILNFKPVDYWSVWVDYQEGFRAFYLGQQEQPSDNSLDNDDAGGDKAAVESSRVLSEADADRLSAIARSNPHKVLQVEGKTINRKPPAPFTTSTLQQAAGSRLKMNPETTMKVAQHLYEQGLITYMRTDSTALSDEFCQSVRRWLQAKDPKNLPSKLVKHRQSKNAQEAHEAIRPTDITRPSAQLKQELDDQQFQLYLIIWMRSVASLCNPARLLQTKIITQSGEVKWLAKGQVMQFEGYTKYWNNISNDSVLPTVQQGQPLTLDKAGHDKKQTQPPPRYTEPKLVQAMEKKGIGRPSTYAPTVKTLKQREYVKLTKGKLLPTPLGLDVDEFLGKMLPELLQAEFTAQMEGTFDAIASGQQDWQKYLTTWNQEYFDPTLNKAWEALGGKPANNNTTTVREKSDVCCPQCQKPLSKIPSKSKKLTVPYFLKCQDDCDVVMFFDKKLNKWVQPGESKPNSGEELTQYSCPVCSKPLQEYSYQKDGQDKVMLRCSNSKGVKDSRHKDVAFFMTKDEKWWSKKYGILE</sequence>
<dbReference type="AlphaFoldDB" id="A3IYK5"/>
<dbReference type="InterPro" id="IPR006171">
    <property type="entry name" value="TOPRIM_dom"/>
</dbReference>
<comment type="subunit">
    <text evidence="8">Monomer.</text>
</comment>
<dbReference type="PROSITE" id="PS00396">
    <property type="entry name" value="TOPO_IA_1"/>
    <property type="match status" value="1"/>
</dbReference>
<organism evidence="12 13">
    <name type="scientific">Crocosphaera chwakensis CCY0110</name>
    <dbReference type="NCBI Taxonomy" id="391612"/>
    <lineage>
        <taxon>Bacteria</taxon>
        <taxon>Bacillati</taxon>
        <taxon>Cyanobacteriota</taxon>
        <taxon>Cyanophyceae</taxon>
        <taxon>Oscillatoriophycideae</taxon>
        <taxon>Chroococcales</taxon>
        <taxon>Aphanothecaceae</taxon>
        <taxon>Crocosphaera</taxon>
        <taxon>Crocosphaera chwakensis</taxon>
    </lineage>
</organism>
<dbReference type="EC" id="5.6.2.1" evidence="8"/>
<dbReference type="InterPro" id="IPR013825">
    <property type="entry name" value="Topo_IA_cen_sub2"/>
</dbReference>
<accession>A3IYK5</accession>
<evidence type="ECO:0000256" key="3">
    <source>
        <dbReference type="ARBA" id="ARBA00022723"/>
    </source>
</evidence>
<dbReference type="EMBL" id="AAXW01000082">
    <property type="protein sequence ID" value="EAZ88454.1"/>
    <property type="molecule type" value="Genomic_DNA"/>
</dbReference>
<feature type="domain" description="Toprim" evidence="10">
    <location>
        <begin position="1"/>
        <end position="116"/>
    </location>
</feature>
<dbReference type="Gene3D" id="1.10.460.10">
    <property type="entry name" value="Topoisomerase I, domain 2"/>
    <property type="match status" value="1"/>
</dbReference>
<comment type="caution">
    <text evidence="8">Lacks conserved residue(s) required for the propagation of feature annotation.</text>
</comment>
<dbReference type="NCBIfam" id="TIGR01051">
    <property type="entry name" value="topA_bact"/>
    <property type="match status" value="1"/>
</dbReference>
<evidence type="ECO:0000256" key="4">
    <source>
        <dbReference type="ARBA" id="ARBA00022842"/>
    </source>
</evidence>
<dbReference type="InterPro" id="IPR005733">
    <property type="entry name" value="TopoI_bac-type"/>
</dbReference>